<dbReference type="GO" id="GO:0043190">
    <property type="term" value="C:ATP-binding cassette (ABC) transporter complex"/>
    <property type="evidence" value="ECO:0007669"/>
    <property type="project" value="InterPro"/>
</dbReference>
<keyword evidence="4 6" id="KW-1133">Transmembrane helix</keyword>
<proteinExistence type="predicted"/>
<feature type="transmembrane region" description="Helical" evidence="6">
    <location>
        <begin position="341"/>
        <end position="363"/>
    </location>
</feature>
<feature type="transmembrane region" description="Helical" evidence="6">
    <location>
        <begin position="12"/>
        <end position="29"/>
    </location>
</feature>
<dbReference type="InterPro" id="IPR005495">
    <property type="entry name" value="LptG/LptF_permease"/>
</dbReference>
<evidence type="ECO:0000313" key="8">
    <source>
        <dbReference type="Proteomes" id="UP000295277"/>
    </source>
</evidence>
<keyword evidence="3 6" id="KW-0812">Transmembrane</keyword>
<dbReference type="EMBL" id="SLVM01000008">
    <property type="protein sequence ID" value="TCM85269.1"/>
    <property type="molecule type" value="Genomic_DNA"/>
</dbReference>
<reference evidence="7 8" key="1">
    <citation type="submission" date="2019-03" db="EMBL/GenBank/DDBJ databases">
        <title>Genomic Encyclopedia of Type Strains, Phase IV (KMG-IV): sequencing the most valuable type-strain genomes for metagenomic binning, comparative biology and taxonomic classification.</title>
        <authorList>
            <person name="Goeker M."/>
        </authorList>
    </citation>
    <scope>NUCLEOTIDE SEQUENCE [LARGE SCALE GENOMIC DNA]</scope>
    <source>
        <strain evidence="7 8">DSM 21153</strain>
    </source>
</reference>
<dbReference type="Pfam" id="PF03739">
    <property type="entry name" value="LptF_LptG"/>
    <property type="match status" value="1"/>
</dbReference>
<dbReference type="RefSeq" id="WP_132694385.1">
    <property type="nucleotide sequence ID" value="NZ_SLVM01000008.1"/>
</dbReference>
<dbReference type="AlphaFoldDB" id="A0A4R1YVV4"/>
<dbReference type="PANTHER" id="PTHR33529">
    <property type="entry name" value="SLR0882 PROTEIN-RELATED"/>
    <property type="match status" value="1"/>
</dbReference>
<feature type="transmembrane region" description="Helical" evidence="6">
    <location>
        <begin position="311"/>
        <end position="329"/>
    </location>
</feature>
<keyword evidence="5 6" id="KW-0472">Membrane</keyword>
<gene>
    <name evidence="7" type="ORF">EV216_108121</name>
</gene>
<sequence>MTLHFYFARKFTLLVFGLFGIFAAILVLFDMVDQIRRFEIGSIGFREALHLSALKVPADLYTILPLVVVLATVALFLGLARTSELVITRASGRSALRALVAPVMAALVLGGIAVAIMNPIVAATSKQYRLVTDRYKTGETSVLSVSSEGLWLREGSDEGQILIRAARTNPEGTRFFDVTFLAFGQDGQPAWRIEAAEAVLGVGSWEMREAKRWSFDAETPNPELAAIEQPLLSLPSDLTSQRIRDGFARPSAIAIWDLPEFIAGLERAGFSARPHRVWLQMELAQPLLLAAMVLLAAGFTMRHTRFGRTGLMAMLALGLGLGLFFLRNFAQVLGETGQIPIALAAWSPPVAGILFSLGVLLHLEDG</sequence>
<feature type="transmembrane region" description="Helical" evidence="6">
    <location>
        <begin position="60"/>
        <end position="79"/>
    </location>
</feature>
<dbReference type="OrthoDB" id="9798468at2"/>
<feature type="transmembrane region" description="Helical" evidence="6">
    <location>
        <begin position="277"/>
        <end position="299"/>
    </location>
</feature>
<keyword evidence="2" id="KW-1003">Cell membrane</keyword>
<dbReference type="GO" id="GO:0015920">
    <property type="term" value="P:lipopolysaccharide transport"/>
    <property type="evidence" value="ECO:0007669"/>
    <property type="project" value="TreeGrafter"/>
</dbReference>
<dbReference type="InterPro" id="IPR030923">
    <property type="entry name" value="LptG"/>
</dbReference>
<feature type="transmembrane region" description="Helical" evidence="6">
    <location>
        <begin position="99"/>
        <end position="121"/>
    </location>
</feature>
<evidence type="ECO:0000256" key="6">
    <source>
        <dbReference type="SAM" id="Phobius"/>
    </source>
</evidence>
<evidence type="ECO:0000256" key="2">
    <source>
        <dbReference type="ARBA" id="ARBA00022475"/>
    </source>
</evidence>
<dbReference type="NCBIfam" id="TIGR04408">
    <property type="entry name" value="LptG_lptG"/>
    <property type="match status" value="1"/>
</dbReference>
<comment type="subcellular location">
    <subcellularLocation>
        <location evidence="1">Cell membrane</location>
        <topology evidence="1">Multi-pass membrane protein</topology>
    </subcellularLocation>
</comment>
<evidence type="ECO:0000256" key="1">
    <source>
        <dbReference type="ARBA" id="ARBA00004651"/>
    </source>
</evidence>
<evidence type="ECO:0000256" key="5">
    <source>
        <dbReference type="ARBA" id="ARBA00023136"/>
    </source>
</evidence>
<comment type="caution">
    <text evidence="7">The sequence shown here is derived from an EMBL/GenBank/DDBJ whole genome shotgun (WGS) entry which is preliminary data.</text>
</comment>
<keyword evidence="8" id="KW-1185">Reference proteome</keyword>
<dbReference type="Proteomes" id="UP000295277">
    <property type="component" value="Unassembled WGS sequence"/>
</dbReference>
<dbReference type="GO" id="GO:0055085">
    <property type="term" value="P:transmembrane transport"/>
    <property type="evidence" value="ECO:0007669"/>
    <property type="project" value="InterPro"/>
</dbReference>
<evidence type="ECO:0000256" key="3">
    <source>
        <dbReference type="ARBA" id="ARBA00022692"/>
    </source>
</evidence>
<protein>
    <submittedName>
        <fullName evidence="7">Lipopolysaccharide export system permease protein</fullName>
    </submittedName>
</protein>
<organism evidence="7 8">
    <name type="scientific">Rhodovulum steppense</name>
    <dbReference type="NCBI Taxonomy" id="540251"/>
    <lineage>
        <taxon>Bacteria</taxon>
        <taxon>Pseudomonadati</taxon>
        <taxon>Pseudomonadota</taxon>
        <taxon>Alphaproteobacteria</taxon>
        <taxon>Rhodobacterales</taxon>
        <taxon>Paracoccaceae</taxon>
        <taxon>Rhodovulum</taxon>
    </lineage>
</organism>
<dbReference type="PANTHER" id="PTHR33529:SF2">
    <property type="entry name" value="LIPOPOLYSACCHARIDE EXPORT SYSTEM PERMEASE PROTEIN LPTG"/>
    <property type="match status" value="1"/>
</dbReference>
<evidence type="ECO:0000313" key="7">
    <source>
        <dbReference type="EMBL" id="TCM85269.1"/>
    </source>
</evidence>
<evidence type="ECO:0000256" key="4">
    <source>
        <dbReference type="ARBA" id="ARBA00022989"/>
    </source>
</evidence>
<name>A0A4R1YVV4_9RHOB</name>
<accession>A0A4R1YVV4</accession>